<proteinExistence type="predicted"/>
<dbReference type="RefSeq" id="WP_138197709.1">
    <property type="nucleotide sequence ID" value="NZ_VCIW01000027.1"/>
</dbReference>
<dbReference type="Proteomes" id="UP000309676">
    <property type="component" value="Unassembled WGS sequence"/>
</dbReference>
<dbReference type="EMBL" id="VCIW01000027">
    <property type="protein sequence ID" value="TLS48899.1"/>
    <property type="molecule type" value="Genomic_DNA"/>
</dbReference>
<dbReference type="AlphaFoldDB" id="A0A5R9G1L1"/>
<dbReference type="OrthoDB" id="2991654at2"/>
<evidence type="ECO:0008006" key="3">
    <source>
        <dbReference type="Google" id="ProtNLM"/>
    </source>
</evidence>
<sequence length="82" mass="9326">MKPTRSAAWDQVQTMAQIADLKESLYRNTLALSALIELLVEKGILAPEDFHRKTAGLEREDEVYADMRRYDSSTVSHSVDRS</sequence>
<reference evidence="1 2" key="1">
    <citation type="submission" date="2019-05" db="EMBL/GenBank/DDBJ databases">
        <authorList>
            <person name="Narsing Rao M.P."/>
            <person name="Li W.J."/>
        </authorList>
    </citation>
    <scope>NUCLEOTIDE SEQUENCE [LARGE SCALE GENOMIC DNA]</scope>
    <source>
        <strain evidence="1 2">SYSU_K30003</strain>
    </source>
</reference>
<keyword evidence="2" id="KW-1185">Reference proteome</keyword>
<name>A0A5R9G1L1_9BACL</name>
<gene>
    <name evidence="1" type="ORF">FE782_28265</name>
</gene>
<evidence type="ECO:0000313" key="2">
    <source>
        <dbReference type="Proteomes" id="UP000309676"/>
    </source>
</evidence>
<accession>A0A5R9G1L1</accession>
<organism evidence="1 2">
    <name type="scientific">Paenibacillus antri</name>
    <dbReference type="NCBI Taxonomy" id="2582848"/>
    <lineage>
        <taxon>Bacteria</taxon>
        <taxon>Bacillati</taxon>
        <taxon>Bacillota</taxon>
        <taxon>Bacilli</taxon>
        <taxon>Bacillales</taxon>
        <taxon>Paenibacillaceae</taxon>
        <taxon>Paenibacillus</taxon>
    </lineage>
</organism>
<evidence type="ECO:0000313" key="1">
    <source>
        <dbReference type="EMBL" id="TLS48899.1"/>
    </source>
</evidence>
<protein>
    <recommendedName>
        <fullName evidence="3">Nitrile hydratase subunit beta</fullName>
    </recommendedName>
</protein>
<comment type="caution">
    <text evidence="1">The sequence shown here is derived from an EMBL/GenBank/DDBJ whole genome shotgun (WGS) entry which is preliminary data.</text>
</comment>